<protein>
    <submittedName>
        <fullName evidence="2">Nicotinamidase-related amidase</fullName>
    </submittedName>
</protein>
<dbReference type="PANTHER" id="PTHR14119">
    <property type="entry name" value="HYDROLASE"/>
    <property type="match status" value="1"/>
</dbReference>
<dbReference type="CDD" id="cd01012">
    <property type="entry name" value="YcaC_related"/>
    <property type="match status" value="1"/>
</dbReference>
<name>A0A1I1X2F5_9FLAO</name>
<dbReference type="EMBL" id="FOMH01000018">
    <property type="protein sequence ID" value="SFE01547.1"/>
    <property type="molecule type" value="Genomic_DNA"/>
</dbReference>
<organism evidence="2 3">
    <name type="scientific">Flavobacterium phragmitis</name>
    <dbReference type="NCBI Taxonomy" id="739143"/>
    <lineage>
        <taxon>Bacteria</taxon>
        <taxon>Pseudomonadati</taxon>
        <taxon>Bacteroidota</taxon>
        <taxon>Flavobacteriia</taxon>
        <taxon>Flavobacteriales</taxon>
        <taxon>Flavobacteriaceae</taxon>
        <taxon>Flavobacterium</taxon>
    </lineage>
</organism>
<dbReference type="RefSeq" id="WP_091498619.1">
    <property type="nucleotide sequence ID" value="NZ_FOMH01000018.1"/>
</dbReference>
<evidence type="ECO:0000259" key="1">
    <source>
        <dbReference type="Pfam" id="PF00857"/>
    </source>
</evidence>
<gene>
    <name evidence="2" type="ORF">SAMN05216297_11827</name>
</gene>
<dbReference type="Pfam" id="PF00857">
    <property type="entry name" value="Isochorismatase"/>
    <property type="match status" value="1"/>
</dbReference>
<dbReference type="SUPFAM" id="SSF52499">
    <property type="entry name" value="Isochorismatase-like hydrolases"/>
    <property type="match status" value="1"/>
</dbReference>
<sequence length="179" mass="20391">MLTQENTGLIIVDVQGKLARIVHESEKMISNLEKLIRGCQILSLPIIYLEQNPNGLGNTVLELKQLLENQKAIEKYTFNAFENDEFKNAVLKTKRKQWLICGIEAHICVYQTAMGLLENNFEVEIVTDCTSSRSKNSIDLALQKMQQKGISLTNVEMCLYELVKDSRNENFRAILGLIK</sequence>
<keyword evidence="3" id="KW-1185">Reference proteome</keyword>
<dbReference type="PANTHER" id="PTHR14119:SF3">
    <property type="entry name" value="ISOCHORISMATASE DOMAIN-CONTAINING PROTEIN 2"/>
    <property type="match status" value="1"/>
</dbReference>
<proteinExistence type="predicted"/>
<dbReference type="Proteomes" id="UP000199672">
    <property type="component" value="Unassembled WGS sequence"/>
</dbReference>
<dbReference type="InterPro" id="IPR000868">
    <property type="entry name" value="Isochorismatase-like_dom"/>
</dbReference>
<reference evidence="3" key="1">
    <citation type="submission" date="2016-10" db="EMBL/GenBank/DDBJ databases">
        <authorList>
            <person name="Varghese N."/>
            <person name="Submissions S."/>
        </authorList>
    </citation>
    <scope>NUCLEOTIDE SEQUENCE [LARGE SCALE GENOMIC DNA]</scope>
    <source>
        <strain evidence="3">CGMCC 1.10370</strain>
    </source>
</reference>
<evidence type="ECO:0000313" key="2">
    <source>
        <dbReference type="EMBL" id="SFE01547.1"/>
    </source>
</evidence>
<dbReference type="InterPro" id="IPR036380">
    <property type="entry name" value="Isochorismatase-like_sf"/>
</dbReference>
<dbReference type="STRING" id="739143.SAMN05216297_11827"/>
<evidence type="ECO:0000313" key="3">
    <source>
        <dbReference type="Proteomes" id="UP000199672"/>
    </source>
</evidence>
<dbReference type="AlphaFoldDB" id="A0A1I1X2F5"/>
<accession>A0A1I1X2F5</accession>
<dbReference type="Gene3D" id="3.40.50.850">
    <property type="entry name" value="Isochorismatase-like"/>
    <property type="match status" value="1"/>
</dbReference>
<dbReference type="OrthoDB" id="9789777at2"/>
<feature type="domain" description="Isochorismatase-like" evidence="1">
    <location>
        <begin position="8"/>
        <end position="156"/>
    </location>
</feature>
<dbReference type="InterPro" id="IPR050993">
    <property type="entry name" value="Isochorismatase_domain"/>
</dbReference>